<dbReference type="InterPro" id="IPR018727">
    <property type="entry name" value="DUF2267"/>
</dbReference>
<dbReference type="Gene3D" id="1.10.490.110">
    <property type="entry name" value="Uncharacterized conserved protein DUF2267"/>
    <property type="match status" value="1"/>
</dbReference>
<evidence type="ECO:0000313" key="1">
    <source>
        <dbReference type="EMBL" id="QIK77998.1"/>
    </source>
</evidence>
<accession>A0A6G7YMN4</accession>
<gene>
    <name evidence="1" type="ORF">G7077_02795</name>
</gene>
<dbReference type="InterPro" id="IPR038282">
    <property type="entry name" value="DUF2267_sf"/>
</dbReference>
<dbReference type="Proteomes" id="UP000503222">
    <property type="component" value="Chromosome"/>
</dbReference>
<keyword evidence="2" id="KW-1185">Reference proteome</keyword>
<dbReference type="RefSeq" id="WP_166410393.1">
    <property type="nucleotide sequence ID" value="NZ_CP049869.1"/>
</dbReference>
<protein>
    <submittedName>
        <fullName evidence="1">DUF2267 domain-containing protein</fullName>
    </submittedName>
</protein>
<name>A0A6G7YMN4_9SPHN</name>
<dbReference type="EMBL" id="CP049869">
    <property type="protein sequence ID" value="QIK77998.1"/>
    <property type="molecule type" value="Genomic_DNA"/>
</dbReference>
<dbReference type="KEGG" id="spii:G7077_02795"/>
<proteinExistence type="predicted"/>
<reference evidence="1 2" key="1">
    <citation type="submission" date="2020-03" db="EMBL/GenBank/DDBJ databases">
        <title>Sphingomonas sp. nov., isolated from fish.</title>
        <authorList>
            <person name="Hyun D.-W."/>
            <person name="Bae J.-W."/>
        </authorList>
    </citation>
    <scope>NUCLEOTIDE SEQUENCE [LARGE SCALE GENOMIC DNA]</scope>
    <source>
        <strain evidence="1 2">HDW15B</strain>
    </source>
</reference>
<organism evidence="1 2">
    <name type="scientific">Sphingomonas piscis</name>
    <dbReference type="NCBI Taxonomy" id="2714943"/>
    <lineage>
        <taxon>Bacteria</taxon>
        <taxon>Pseudomonadati</taxon>
        <taxon>Pseudomonadota</taxon>
        <taxon>Alphaproteobacteria</taxon>
        <taxon>Sphingomonadales</taxon>
        <taxon>Sphingomonadaceae</taxon>
        <taxon>Sphingomonas</taxon>
    </lineage>
</organism>
<evidence type="ECO:0000313" key="2">
    <source>
        <dbReference type="Proteomes" id="UP000503222"/>
    </source>
</evidence>
<dbReference type="AlphaFoldDB" id="A0A6G7YMN4"/>
<sequence length="138" mass="15771">MGHPYDVEHATQLHIEWCQSLMERSGLGTTHRAAPQMHAVMLELRDSLEPRSAVEIANVLPALERGLFLENWRLDQPARPVPDAETFKARVHDRVKGHHAPLDTLVEDVFWVLREKLGTKSDVIERNLPVALQDLWSD</sequence>
<dbReference type="Pfam" id="PF10025">
    <property type="entry name" value="DUF2267"/>
    <property type="match status" value="1"/>
</dbReference>